<evidence type="ECO:0000313" key="4">
    <source>
        <dbReference type="EMBL" id="PAA55764.1"/>
    </source>
</evidence>
<evidence type="ECO:0000259" key="3">
    <source>
        <dbReference type="Pfam" id="PF00787"/>
    </source>
</evidence>
<dbReference type="InterPro" id="IPR027267">
    <property type="entry name" value="AH/BAR_dom_sf"/>
</dbReference>
<protein>
    <recommendedName>
        <fullName evidence="3">PX domain-containing protein</fullName>
    </recommendedName>
</protein>
<sequence>DPTEKVCSQWLPDGGVIGIMSSDSSDEKSVTPPPLPPAPDAIEILDALSDRGRIHFTVRSSLPTSEGPTLSLARVSVIRCHEDFARLARHLSEVEDFAGCLVPQAPQAPDFAAIRSKLLRLKAGGVGGAHQLTSEEYGRLKLELEGEYRHAFKKAIASHEAFLRSIAEHPRLRHDRRFRNFLMDESEGGSSHSGGTKQRVQSLLQPGLLLTALIDSRSAVVPRILGSVAGPEPDADGDEFFNAQRRFAIGYQRALLPALRCLDRLALLQKNTADSLIRVSTAAQDCSKIEQVNADRALAEFLRHFGDHFELYRRAEAQLAAEMDAGLADSLHRLAADCSAVVALLDRRRRLAASLEAASARLRRARQPSEEADAAKARLAAFHRLNEVTDVARLELLGFRKRWLLALCGRLVDTGEMRIRHARSQVQLLEETIDKMKND</sequence>
<dbReference type="Gene3D" id="3.30.1520.10">
    <property type="entry name" value="Phox-like domain"/>
    <property type="match status" value="1"/>
</dbReference>
<feature type="region of interest" description="Disordered" evidence="2">
    <location>
        <begin position="18"/>
        <end position="37"/>
    </location>
</feature>
<dbReference type="AlphaFoldDB" id="A0A267E4B6"/>
<gene>
    <name evidence="4" type="ORF">BOX15_Mlig018421g1</name>
</gene>
<reference evidence="4 5" key="1">
    <citation type="submission" date="2017-06" db="EMBL/GenBank/DDBJ databases">
        <title>A platform for efficient transgenesis in Macrostomum lignano, a flatworm model organism for stem cell research.</title>
        <authorList>
            <person name="Berezikov E."/>
        </authorList>
    </citation>
    <scope>NUCLEOTIDE SEQUENCE [LARGE SCALE GENOMIC DNA]</scope>
    <source>
        <strain evidence="4">DV1</strain>
        <tissue evidence="4">Whole organism</tissue>
    </source>
</reference>
<dbReference type="Gene3D" id="1.20.1270.60">
    <property type="entry name" value="Arfaptin homology (AH) domain/BAR domain"/>
    <property type="match status" value="1"/>
</dbReference>
<dbReference type="GO" id="GO:0035091">
    <property type="term" value="F:phosphatidylinositol binding"/>
    <property type="evidence" value="ECO:0007669"/>
    <property type="project" value="InterPro"/>
</dbReference>
<name>A0A267E4B6_9PLAT</name>
<dbReference type="OrthoDB" id="9976382at2759"/>
<keyword evidence="5" id="KW-1185">Reference proteome</keyword>
<proteinExistence type="inferred from homology"/>
<dbReference type="PANTHER" id="PTHR45850:SF1">
    <property type="entry name" value="SORTING NEXIN 6, ISOFORM B"/>
    <property type="match status" value="1"/>
</dbReference>
<dbReference type="Proteomes" id="UP000215902">
    <property type="component" value="Unassembled WGS sequence"/>
</dbReference>
<dbReference type="STRING" id="282301.A0A267E4B6"/>
<dbReference type="Pfam" id="PF00787">
    <property type="entry name" value="PX"/>
    <property type="match status" value="1"/>
</dbReference>
<dbReference type="EMBL" id="NIVC01002710">
    <property type="protein sequence ID" value="PAA55764.1"/>
    <property type="molecule type" value="Genomic_DNA"/>
</dbReference>
<comment type="caution">
    <text evidence="4">The sequence shown here is derived from an EMBL/GenBank/DDBJ whole genome shotgun (WGS) entry which is preliminary data.</text>
</comment>
<comment type="similarity">
    <text evidence="1">Belongs to the sorting nexin family.</text>
</comment>
<dbReference type="PANTHER" id="PTHR45850">
    <property type="entry name" value="SORTING NEXIN FAMILY MEMBER"/>
    <property type="match status" value="1"/>
</dbReference>
<accession>A0A267E4B6</accession>
<dbReference type="InterPro" id="IPR001683">
    <property type="entry name" value="PX_dom"/>
</dbReference>
<evidence type="ECO:0000256" key="2">
    <source>
        <dbReference type="SAM" id="MobiDB-lite"/>
    </source>
</evidence>
<feature type="non-terminal residue" evidence="4">
    <location>
        <position position="1"/>
    </location>
</feature>
<dbReference type="InterPro" id="IPR036871">
    <property type="entry name" value="PX_dom_sf"/>
</dbReference>
<organism evidence="4 5">
    <name type="scientific">Macrostomum lignano</name>
    <dbReference type="NCBI Taxonomy" id="282301"/>
    <lineage>
        <taxon>Eukaryota</taxon>
        <taxon>Metazoa</taxon>
        <taxon>Spiralia</taxon>
        <taxon>Lophotrochozoa</taxon>
        <taxon>Platyhelminthes</taxon>
        <taxon>Rhabditophora</taxon>
        <taxon>Macrostomorpha</taxon>
        <taxon>Macrostomida</taxon>
        <taxon>Macrostomidae</taxon>
        <taxon>Macrostomum</taxon>
    </lineage>
</organism>
<evidence type="ECO:0000313" key="5">
    <source>
        <dbReference type="Proteomes" id="UP000215902"/>
    </source>
</evidence>
<evidence type="ECO:0000256" key="1">
    <source>
        <dbReference type="ARBA" id="ARBA00010883"/>
    </source>
</evidence>
<feature type="domain" description="PX" evidence="3">
    <location>
        <begin position="74"/>
        <end position="183"/>
    </location>
</feature>